<name>A0A517MAP3_9BACT</name>
<dbReference type="Proteomes" id="UP000320672">
    <property type="component" value="Chromosome"/>
</dbReference>
<dbReference type="CDD" id="cd00158">
    <property type="entry name" value="RHOD"/>
    <property type="match status" value="1"/>
</dbReference>
<dbReference type="SMART" id="SM00450">
    <property type="entry name" value="RHOD"/>
    <property type="match status" value="1"/>
</dbReference>
<evidence type="ECO:0000313" key="3">
    <source>
        <dbReference type="EMBL" id="QDS91956.1"/>
    </source>
</evidence>
<dbReference type="GO" id="GO:0004792">
    <property type="term" value="F:thiosulfate-cyanide sulfurtransferase activity"/>
    <property type="evidence" value="ECO:0007669"/>
    <property type="project" value="UniProtKB-EC"/>
</dbReference>
<evidence type="ECO:0000259" key="2">
    <source>
        <dbReference type="PROSITE" id="PS50206"/>
    </source>
</evidence>
<feature type="region of interest" description="Disordered" evidence="1">
    <location>
        <begin position="21"/>
        <end position="48"/>
    </location>
</feature>
<keyword evidence="4" id="KW-1185">Reference proteome</keyword>
<keyword evidence="3" id="KW-0808">Transferase</keyword>
<dbReference type="Gene3D" id="3.40.250.10">
    <property type="entry name" value="Rhodanese-like domain"/>
    <property type="match status" value="1"/>
</dbReference>
<proteinExistence type="predicted"/>
<dbReference type="InterPro" id="IPR001763">
    <property type="entry name" value="Rhodanese-like_dom"/>
</dbReference>
<dbReference type="SUPFAM" id="SSF52821">
    <property type="entry name" value="Rhodanese/Cell cycle control phosphatase"/>
    <property type="match status" value="1"/>
</dbReference>
<accession>A0A517MAP3</accession>
<dbReference type="PROSITE" id="PS50206">
    <property type="entry name" value="RHODANESE_3"/>
    <property type="match status" value="1"/>
</dbReference>
<dbReference type="PANTHER" id="PTHR43031:SF1">
    <property type="entry name" value="PYRIDINE NUCLEOTIDE-DISULPHIDE OXIDOREDUCTASE"/>
    <property type="match status" value="1"/>
</dbReference>
<reference evidence="3 4" key="1">
    <citation type="submission" date="2019-02" db="EMBL/GenBank/DDBJ databases">
        <title>Deep-cultivation of Planctomycetes and their phenomic and genomic characterization uncovers novel biology.</title>
        <authorList>
            <person name="Wiegand S."/>
            <person name="Jogler M."/>
            <person name="Boedeker C."/>
            <person name="Pinto D."/>
            <person name="Vollmers J."/>
            <person name="Rivas-Marin E."/>
            <person name="Kohn T."/>
            <person name="Peeters S.H."/>
            <person name="Heuer A."/>
            <person name="Rast P."/>
            <person name="Oberbeckmann S."/>
            <person name="Bunk B."/>
            <person name="Jeske O."/>
            <person name="Meyerdierks A."/>
            <person name="Storesund J.E."/>
            <person name="Kallscheuer N."/>
            <person name="Luecker S."/>
            <person name="Lage O.M."/>
            <person name="Pohl T."/>
            <person name="Merkel B.J."/>
            <person name="Hornburger P."/>
            <person name="Mueller R.-W."/>
            <person name="Bruemmer F."/>
            <person name="Labrenz M."/>
            <person name="Spormann A.M."/>
            <person name="Op den Camp H."/>
            <person name="Overmann J."/>
            <person name="Amann R."/>
            <person name="Jetten M.S.M."/>
            <person name="Mascher T."/>
            <person name="Medema M.H."/>
            <person name="Devos D.P."/>
            <person name="Kaster A.-K."/>
            <person name="Ovreas L."/>
            <person name="Rohde M."/>
            <person name="Galperin M.Y."/>
            <person name="Jogler C."/>
        </authorList>
    </citation>
    <scope>NUCLEOTIDE SEQUENCE [LARGE SCALE GENOMIC DNA]</scope>
    <source>
        <strain evidence="3 4">FF011L</strain>
    </source>
</reference>
<dbReference type="PROSITE" id="PS51257">
    <property type="entry name" value="PROKAR_LIPOPROTEIN"/>
    <property type="match status" value="1"/>
</dbReference>
<dbReference type="KEGG" id="rml:FF011L_06920"/>
<dbReference type="InterPro" id="IPR050229">
    <property type="entry name" value="GlpE_sulfurtransferase"/>
</dbReference>
<dbReference type="Pfam" id="PF00581">
    <property type="entry name" value="Rhodanese"/>
    <property type="match status" value="1"/>
</dbReference>
<evidence type="ECO:0000256" key="1">
    <source>
        <dbReference type="SAM" id="MobiDB-lite"/>
    </source>
</evidence>
<dbReference type="EC" id="2.8.1.1" evidence="3"/>
<dbReference type="PANTHER" id="PTHR43031">
    <property type="entry name" value="FAD-DEPENDENT OXIDOREDUCTASE"/>
    <property type="match status" value="1"/>
</dbReference>
<organism evidence="3 4">
    <name type="scientific">Roseimaritima multifibrata</name>
    <dbReference type="NCBI Taxonomy" id="1930274"/>
    <lineage>
        <taxon>Bacteria</taxon>
        <taxon>Pseudomonadati</taxon>
        <taxon>Planctomycetota</taxon>
        <taxon>Planctomycetia</taxon>
        <taxon>Pirellulales</taxon>
        <taxon>Pirellulaceae</taxon>
        <taxon>Roseimaritima</taxon>
    </lineage>
</organism>
<gene>
    <name evidence="3" type="primary">pspE</name>
    <name evidence="3" type="ORF">FF011L_06920</name>
</gene>
<dbReference type="EMBL" id="CP036262">
    <property type="protein sequence ID" value="QDS91956.1"/>
    <property type="molecule type" value="Genomic_DNA"/>
</dbReference>
<dbReference type="AlphaFoldDB" id="A0A517MAP3"/>
<dbReference type="InterPro" id="IPR036873">
    <property type="entry name" value="Rhodanese-like_dom_sf"/>
</dbReference>
<feature type="domain" description="Rhodanese" evidence="2">
    <location>
        <begin position="45"/>
        <end position="130"/>
    </location>
</feature>
<sequence length="131" mass="13859">MMRTIFGSLVLAMAFGCTPTKPTPSTPADDSAPAVESSDAASAENDGDVYIVDVRSQEEWDGGHIEQAVHIPHTEIADRIGEVTSDKDAKIIFYCAAGGRAGKAKDTLEDLGFTNVENGGGIDDMKERDGI</sequence>
<protein>
    <submittedName>
        <fullName evidence="3">Thiosulfate sulfurtransferase PspE</fullName>
        <ecNumber evidence="3">2.8.1.1</ecNumber>
    </submittedName>
</protein>
<evidence type="ECO:0000313" key="4">
    <source>
        <dbReference type="Proteomes" id="UP000320672"/>
    </source>
</evidence>
<dbReference type="RefSeq" id="WP_218932987.1">
    <property type="nucleotide sequence ID" value="NZ_CP036262.1"/>
</dbReference>